<reference evidence="1" key="1">
    <citation type="submission" date="2020-04" db="EMBL/GenBank/DDBJ databases">
        <authorList>
            <person name="Alioto T."/>
            <person name="Alioto T."/>
            <person name="Gomez Garrido J."/>
        </authorList>
    </citation>
    <scope>NUCLEOTIDE SEQUENCE</scope>
    <source>
        <strain evidence="1">A484AB</strain>
    </source>
</reference>
<dbReference type="AlphaFoldDB" id="A0A6S7FUT3"/>
<dbReference type="Proteomes" id="UP001152795">
    <property type="component" value="Unassembled WGS sequence"/>
</dbReference>
<accession>A0A6S7FUT3</accession>
<comment type="caution">
    <text evidence="1">The sequence shown here is derived from an EMBL/GenBank/DDBJ whole genome shotgun (WGS) entry which is preliminary data.</text>
</comment>
<name>A0A6S7FUT3_PARCT</name>
<keyword evidence="2" id="KW-1185">Reference proteome</keyword>
<evidence type="ECO:0000313" key="2">
    <source>
        <dbReference type="Proteomes" id="UP001152795"/>
    </source>
</evidence>
<proteinExistence type="predicted"/>
<evidence type="ECO:0000313" key="1">
    <source>
        <dbReference type="EMBL" id="CAB3977961.1"/>
    </source>
</evidence>
<sequence length="451" mass="51032">MKRTHAQAADDEPIEVHDSGFMGPMVMFPTFPHNDTFVESRKFKLIAGPIANPDADDFTFNHAPNDYGVMDLQSARITANITITAADNTYLAGDQNVALNQSPLRLGWKSREILVNNQRINSLSSQENEIEFINHLTRETPLAYMPDQDITGCIHNTPGAANVSDSITQMLDATHATHVNKGLGKRYLLCKRDVPFKCYDFINLMGDNKRYVVSSFNMTIRLTRLEKVKTLMGAAAECALAKIRYSDLEIHIQAFKPKAQLMAAINNAMVQKGEEAKYYVRHFRYVPMAVAVGTRKINKNDLFTGARPTRMFIYIRTQARYNGAHTSNPNRMIFPNLEFLGVKINEAFVEPTIENSKEAYINLRRILNRKYDEMPFNYPDYLTDYGLIALDLSENKDSYNQILPNATSGVVSLEIRLNQPLAAASQLIVVGEFRNQLSCAYQTEARLKFAY</sequence>
<dbReference type="EMBL" id="CACRXK020000082">
    <property type="protein sequence ID" value="CAB3977961.1"/>
    <property type="molecule type" value="Genomic_DNA"/>
</dbReference>
<protein>
    <submittedName>
        <fullName evidence="1">Uncharacterized protein</fullName>
    </submittedName>
</protein>
<organism evidence="1 2">
    <name type="scientific">Paramuricea clavata</name>
    <name type="common">Red gorgonian</name>
    <name type="synonym">Violescent sea-whip</name>
    <dbReference type="NCBI Taxonomy" id="317549"/>
    <lineage>
        <taxon>Eukaryota</taxon>
        <taxon>Metazoa</taxon>
        <taxon>Cnidaria</taxon>
        <taxon>Anthozoa</taxon>
        <taxon>Octocorallia</taxon>
        <taxon>Malacalcyonacea</taxon>
        <taxon>Plexauridae</taxon>
        <taxon>Paramuricea</taxon>
    </lineage>
</organism>
<gene>
    <name evidence="1" type="ORF">PACLA_8A003184</name>
</gene>